<evidence type="ECO:0000256" key="2">
    <source>
        <dbReference type="ARBA" id="ARBA00022679"/>
    </source>
</evidence>
<keyword evidence="7" id="KW-1185">Reference proteome</keyword>
<organism evidence="6 7">
    <name type="scientific">Apiospora kogelbergensis</name>
    <dbReference type="NCBI Taxonomy" id="1337665"/>
    <lineage>
        <taxon>Eukaryota</taxon>
        <taxon>Fungi</taxon>
        <taxon>Dikarya</taxon>
        <taxon>Ascomycota</taxon>
        <taxon>Pezizomycotina</taxon>
        <taxon>Sordariomycetes</taxon>
        <taxon>Xylariomycetidae</taxon>
        <taxon>Amphisphaeriales</taxon>
        <taxon>Apiosporaceae</taxon>
        <taxon>Apiospora</taxon>
    </lineage>
</organism>
<evidence type="ECO:0000259" key="4">
    <source>
        <dbReference type="Pfam" id="PF00891"/>
    </source>
</evidence>
<dbReference type="SUPFAM" id="SSF53335">
    <property type="entry name" value="S-adenosyl-L-methionine-dependent methyltransferases"/>
    <property type="match status" value="1"/>
</dbReference>
<dbReference type="InterPro" id="IPR001077">
    <property type="entry name" value="COMT_C"/>
</dbReference>
<dbReference type="Proteomes" id="UP001392437">
    <property type="component" value="Unassembled WGS sequence"/>
</dbReference>
<dbReference type="GO" id="GO:0046983">
    <property type="term" value="F:protein dimerization activity"/>
    <property type="evidence" value="ECO:0007669"/>
    <property type="project" value="InterPro"/>
</dbReference>
<evidence type="ECO:0000259" key="5">
    <source>
        <dbReference type="Pfam" id="PF08100"/>
    </source>
</evidence>
<dbReference type="InterPro" id="IPR012967">
    <property type="entry name" value="COMT_dimerisation"/>
</dbReference>
<dbReference type="InterPro" id="IPR016461">
    <property type="entry name" value="COMT-like"/>
</dbReference>
<proteinExistence type="predicted"/>
<dbReference type="PANTHER" id="PTHR43712:SF2">
    <property type="entry name" value="O-METHYLTRANSFERASE CICE"/>
    <property type="match status" value="1"/>
</dbReference>
<protein>
    <recommendedName>
        <fullName evidence="8">O-methyltransferase</fullName>
    </recommendedName>
</protein>
<dbReference type="InterPro" id="IPR036388">
    <property type="entry name" value="WH-like_DNA-bd_sf"/>
</dbReference>
<evidence type="ECO:0000313" key="7">
    <source>
        <dbReference type="Proteomes" id="UP001392437"/>
    </source>
</evidence>
<dbReference type="GO" id="GO:0008171">
    <property type="term" value="F:O-methyltransferase activity"/>
    <property type="evidence" value="ECO:0007669"/>
    <property type="project" value="InterPro"/>
</dbReference>
<dbReference type="Gene3D" id="1.10.10.10">
    <property type="entry name" value="Winged helix-like DNA-binding domain superfamily/Winged helix DNA-binding domain"/>
    <property type="match status" value="1"/>
</dbReference>
<name>A0AAW0QJ20_9PEZI</name>
<accession>A0AAW0QJ20</accession>
<evidence type="ECO:0008006" key="8">
    <source>
        <dbReference type="Google" id="ProtNLM"/>
    </source>
</evidence>
<sequence length="429" mass="47967">MDSRDHETSGIDLDLTDILSEVGKSLESCLKTLKSLGPRLEKAIHHDERLPDAQVLEKAAQAVDLANQVQQLLDPSELILADHFLGYVRAKSLVATVQQRVPDTLKECGPMALEALAEATGSDADILGQVLHILCAQGIFRYEDGTGRYANSTASSLLCSDHWTQWHNWATMYGTQFYDIARGIPAVVVRKGDDDTTNKHHRSAAQVNYDTDEDMFSYFRTRGWVPELHRTLSGGAAAQMPGILADYPWGEVGEGLVMDIGGGQGQFLAGLLRTFPRMRGGLFDRPHIIEHARPFFSPGGQYSDVGERIADVDMVGGDFFQFVPPAAVYTMKWCLHDWKDEQAVDILRKIHQSMTPGPNSRLILLESFLADSHSGRLSQYGNINMMMTIGGQERTEKQWRDLVAKAGWRIERVYNLRRAWVKAIDLRQI</sequence>
<evidence type="ECO:0000256" key="3">
    <source>
        <dbReference type="ARBA" id="ARBA00022691"/>
    </source>
</evidence>
<dbReference type="InterPro" id="IPR029063">
    <property type="entry name" value="SAM-dependent_MTases_sf"/>
</dbReference>
<gene>
    <name evidence="6" type="ORF">PG999_008520</name>
</gene>
<dbReference type="Pfam" id="PF08100">
    <property type="entry name" value="Dimerisation"/>
    <property type="match status" value="1"/>
</dbReference>
<keyword evidence="2" id="KW-0808">Transferase</keyword>
<evidence type="ECO:0000256" key="1">
    <source>
        <dbReference type="ARBA" id="ARBA00022603"/>
    </source>
</evidence>
<keyword evidence="3" id="KW-0949">S-adenosyl-L-methionine</keyword>
<dbReference type="AlphaFoldDB" id="A0AAW0QJ20"/>
<dbReference type="PROSITE" id="PS51683">
    <property type="entry name" value="SAM_OMT_II"/>
    <property type="match status" value="1"/>
</dbReference>
<reference evidence="6 7" key="1">
    <citation type="submission" date="2023-01" db="EMBL/GenBank/DDBJ databases">
        <title>Analysis of 21 Apiospora genomes using comparative genomics revels a genus with tremendous synthesis potential of carbohydrate active enzymes and secondary metabolites.</title>
        <authorList>
            <person name="Sorensen T."/>
        </authorList>
    </citation>
    <scope>NUCLEOTIDE SEQUENCE [LARGE SCALE GENOMIC DNA]</scope>
    <source>
        <strain evidence="6 7">CBS 117206</strain>
    </source>
</reference>
<dbReference type="GO" id="GO:0032259">
    <property type="term" value="P:methylation"/>
    <property type="evidence" value="ECO:0007669"/>
    <property type="project" value="UniProtKB-KW"/>
</dbReference>
<dbReference type="Pfam" id="PF00891">
    <property type="entry name" value="Methyltransf_2"/>
    <property type="match status" value="1"/>
</dbReference>
<feature type="domain" description="O-methyltransferase dimerisation" evidence="5">
    <location>
        <begin position="82"/>
        <end position="160"/>
    </location>
</feature>
<feature type="domain" description="O-methyltransferase C-terminal" evidence="4">
    <location>
        <begin position="256"/>
        <end position="409"/>
    </location>
</feature>
<dbReference type="Gene3D" id="3.40.50.150">
    <property type="entry name" value="Vaccinia Virus protein VP39"/>
    <property type="match status" value="1"/>
</dbReference>
<dbReference type="PANTHER" id="PTHR43712">
    <property type="entry name" value="PUTATIVE (AFU_ORTHOLOGUE AFUA_4G14580)-RELATED"/>
    <property type="match status" value="1"/>
</dbReference>
<dbReference type="SUPFAM" id="SSF46785">
    <property type="entry name" value="Winged helix' DNA-binding domain"/>
    <property type="match status" value="1"/>
</dbReference>
<comment type="caution">
    <text evidence="6">The sequence shown here is derived from an EMBL/GenBank/DDBJ whole genome shotgun (WGS) entry which is preliminary data.</text>
</comment>
<dbReference type="InterPro" id="IPR036390">
    <property type="entry name" value="WH_DNA-bd_sf"/>
</dbReference>
<evidence type="ECO:0000313" key="6">
    <source>
        <dbReference type="EMBL" id="KAK8105161.1"/>
    </source>
</evidence>
<dbReference type="EMBL" id="JAQQWP010000008">
    <property type="protein sequence ID" value="KAK8105161.1"/>
    <property type="molecule type" value="Genomic_DNA"/>
</dbReference>
<keyword evidence="1" id="KW-0489">Methyltransferase</keyword>